<protein>
    <submittedName>
        <fullName evidence="2">Uncharacterized protein</fullName>
    </submittedName>
</protein>
<feature type="region of interest" description="Disordered" evidence="1">
    <location>
        <begin position="266"/>
        <end position="324"/>
    </location>
</feature>
<feature type="compositionally biased region" description="Basic and acidic residues" evidence="1">
    <location>
        <begin position="302"/>
        <end position="319"/>
    </location>
</feature>
<evidence type="ECO:0000313" key="3">
    <source>
        <dbReference type="Proteomes" id="UP000815677"/>
    </source>
</evidence>
<sequence length="357" mass="37922">MSQASVLLMVPTNTPSTSTTGGGYPKPRGAADQHVVGRPVALHRVHSRRQRIRPSMPAGRPAAVPRSLPARRRHVHYVRDGRNKLGVCVARGTHRAQSPRDVDNAALHAHPSCQLEKARLLRLGDRVAGARRRAGCIGGAGKKVVPASATEVEQTKKPVRPRRASVRFDSTAMLGDTQSERRSEGKTTAISHSHTTGTPVLEAERMVRLPDNPVVDSAAEEVESKQDGMALCRTRRSSGVYPLSAMKQTPVDGSGDALVLDVEGEGGEHATPTVPACNTKQDDEGGERKDAARVGTTQSVKEISERAGLGEDGPSENKVDGVPACKGSGFLHGKGSRLVQKVKEKMHLGSGAGMVSK</sequence>
<dbReference type="EMBL" id="DF838681">
    <property type="protein sequence ID" value="GAT43176.1"/>
    <property type="molecule type" value="Genomic_DNA"/>
</dbReference>
<reference evidence="2" key="1">
    <citation type="submission" date="2014-09" db="EMBL/GenBank/DDBJ databases">
        <title>Genome sequence of the luminous mushroom Mycena chlorophos for searching fungal bioluminescence genes.</title>
        <authorList>
            <person name="Tanaka Y."/>
            <person name="Kasuga D."/>
            <person name="Oba Y."/>
            <person name="Hase S."/>
            <person name="Sato K."/>
            <person name="Oba Y."/>
            <person name="Sakakibara Y."/>
        </authorList>
    </citation>
    <scope>NUCLEOTIDE SEQUENCE</scope>
</reference>
<accession>A0ABQ0KW48</accession>
<feature type="compositionally biased region" description="Basic and acidic residues" evidence="1">
    <location>
        <begin position="280"/>
        <end position="292"/>
    </location>
</feature>
<name>A0ABQ0KW48_MYCCL</name>
<evidence type="ECO:0000256" key="1">
    <source>
        <dbReference type="SAM" id="MobiDB-lite"/>
    </source>
</evidence>
<evidence type="ECO:0000313" key="2">
    <source>
        <dbReference type="EMBL" id="GAT43176.1"/>
    </source>
</evidence>
<gene>
    <name evidence="2" type="ORF">MCHLO_00866</name>
</gene>
<keyword evidence="3" id="KW-1185">Reference proteome</keyword>
<proteinExistence type="predicted"/>
<organism evidence="2 3">
    <name type="scientific">Mycena chlorophos</name>
    <name type="common">Agaric fungus</name>
    <name type="synonym">Agaricus chlorophos</name>
    <dbReference type="NCBI Taxonomy" id="658473"/>
    <lineage>
        <taxon>Eukaryota</taxon>
        <taxon>Fungi</taxon>
        <taxon>Dikarya</taxon>
        <taxon>Basidiomycota</taxon>
        <taxon>Agaricomycotina</taxon>
        <taxon>Agaricomycetes</taxon>
        <taxon>Agaricomycetidae</taxon>
        <taxon>Agaricales</taxon>
        <taxon>Marasmiineae</taxon>
        <taxon>Mycenaceae</taxon>
        <taxon>Mycena</taxon>
    </lineage>
</organism>
<feature type="region of interest" description="Disordered" evidence="1">
    <location>
        <begin position="1"/>
        <end position="31"/>
    </location>
</feature>
<dbReference type="Proteomes" id="UP000815677">
    <property type="component" value="Unassembled WGS sequence"/>
</dbReference>
<feature type="region of interest" description="Disordered" evidence="1">
    <location>
        <begin position="170"/>
        <end position="199"/>
    </location>
</feature>
<feature type="compositionally biased region" description="Polar residues" evidence="1">
    <location>
        <begin position="186"/>
        <end position="198"/>
    </location>
</feature>